<dbReference type="SMART" id="SM00356">
    <property type="entry name" value="ZnF_C3H1"/>
    <property type="match status" value="2"/>
</dbReference>
<dbReference type="PROSITE" id="PS50088">
    <property type="entry name" value="ANK_REPEAT"/>
    <property type="match status" value="2"/>
</dbReference>
<keyword evidence="7" id="KW-0808">Transferase</keyword>
<keyword evidence="7" id="KW-0418">Kinase</keyword>
<evidence type="ECO:0000256" key="5">
    <source>
        <dbReference type="SAM" id="MobiDB-lite"/>
    </source>
</evidence>
<feature type="domain" description="C3H1-type" evidence="6">
    <location>
        <begin position="513"/>
        <end position="540"/>
    </location>
</feature>
<evidence type="ECO:0000259" key="6">
    <source>
        <dbReference type="PROSITE" id="PS50103"/>
    </source>
</evidence>
<organism evidence="7">
    <name type="scientific">Phaffia rhodozyma</name>
    <name type="common">Yeast</name>
    <name type="synonym">Xanthophyllomyces dendrorhous</name>
    <dbReference type="NCBI Taxonomy" id="264483"/>
    <lineage>
        <taxon>Eukaryota</taxon>
        <taxon>Fungi</taxon>
        <taxon>Dikarya</taxon>
        <taxon>Basidiomycota</taxon>
        <taxon>Agaricomycotina</taxon>
        <taxon>Tremellomycetes</taxon>
        <taxon>Cystofilobasidiales</taxon>
        <taxon>Mrakiaceae</taxon>
        <taxon>Phaffia</taxon>
    </lineage>
</organism>
<feature type="compositionally biased region" description="Pro residues" evidence="5">
    <location>
        <begin position="379"/>
        <end position="398"/>
    </location>
</feature>
<evidence type="ECO:0000256" key="3">
    <source>
        <dbReference type="PROSITE-ProRule" id="PRU00023"/>
    </source>
</evidence>
<feature type="compositionally biased region" description="Low complexity" evidence="5">
    <location>
        <begin position="481"/>
        <end position="496"/>
    </location>
</feature>
<keyword evidence="4" id="KW-0862">Zinc</keyword>
<feature type="compositionally biased region" description="Polar residues" evidence="5">
    <location>
        <begin position="742"/>
        <end position="764"/>
    </location>
</feature>
<dbReference type="PANTHER" id="PTHR24171:SF9">
    <property type="entry name" value="ANKYRIN REPEAT DOMAIN-CONTAINING PROTEIN 39"/>
    <property type="match status" value="1"/>
</dbReference>
<feature type="region of interest" description="Disordered" evidence="5">
    <location>
        <begin position="800"/>
        <end position="891"/>
    </location>
</feature>
<feature type="zinc finger region" description="C3H1-type" evidence="4">
    <location>
        <begin position="234"/>
        <end position="259"/>
    </location>
</feature>
<dbReference type="EMBL" id="LN483166">
    <property type="protein sequence ID" value="CED84636.1"/>
    <property type="molecule type" value="Genomic_DNA"/>
</dbReference>
<dbReference type="AlphaFoldDB" id="A0A0F7ST31"/>
<feature type="compositionally biased region" description="Low complexity" evidence="5">
    <location>
        <begin position="190"/>
        <end position="211"/>
    </location>
</feature>
<dbReference type="SUPFAM" id="SSF48403">
    <property type="entry name" value="Ankyrin repeat"/>
    <property type="match status" value="1"/>
</dbReference>
<feature type="region of interest" description="Disordered" evidence="5">
    <location>
        <begin position="190"/>
        <end position="234"/>
    </location>
</feature>
<dbReference type="PROSITE" id="PS50103">
    <property type="entry name" value="ZF_C3H1"/>
    <property type="match status" value="2"/>
</dbReference>
<dbReference type="PANTHER" id="PTHR24171">
    <property type="entry name" value="ANKYRIN REPEAT DOMAIN-CONTAINING PROTEIN 39-RELATED"/>
    <property type="match status" value="1"/>
</dbReference>
<feature type="domain" description="C3H1-type" evidence="6">
    <location>
        <begin position="234"/>
        <end position="259"/>
    </location>
</feature>
<dbReference type="GO" id="GO:0008270">
    <property type="term" value="F:zinc ion binding"/>
    <property type="evidence" value="ECO:0007669"/>
    <property type="project" value="UniProtKB-KW"/>
</dbReference>
<evidence type="ECO:0000313" key="7">
    <source>
        <dbReference type="EMBL" id="CED84636.1"/>
    </source>
</evidence>
<dbReference type="PROSITE" id="PS50297">
    <property type="entry name" value="ANK_REP_REGION"/>
    <property type="match status" value="1"/>
</dbReference>
<feature type="compositionally biased region" description="Low complexity" evidence="5">
    <location>
        <begin position="818"/>
        <end position="838"/>
    </location>
</feature>
<keyword evidence="4" id="KW-0479">Metal-binding</keyword>
<feature type="compositionally biased region" description="Low complexity" evidence="5">
    <location>
        <begin position="450"/>
        <end position="466"/>
    </location>
</feature>
<keyword evidence="4" id="KW-0863">Zinc-finger</keyword>
<feature type="compositionally biased region" description="Low complexity" evidence="5">
    <location>
        <begin position="728"/>
        <end position="741"/>
    </location>
</feature>
<dbReference type="Gene3D" id="1.25.40.20">
    <property type="entry name" value="Ankyrin repeat-containing domain"/>
    <property type="match status" value="1"/>
</dbReference>
<proteinExistence type="predicted"/>
<feature type="compositionally biased region" description="Polar residues" evidence="5">
    <location>
        <begin position="674"/>
        <end position="690"/>
    </location>
</feature>
<feature type="repeat" description="ANK" evidence="3">
    <location>
        <begin position="1"/>
        <end position="33"/>
    </location>
</feature>
<accession>A0A0F7ST31</accession>
<feature type="compositionally biased region" description="Low complexity" evidence="5">
    <location>
        <begin position="399"/>
        <end position="433"/>
    </location>
</feature>
<feature type="zinc finger region" description="C3H1-type" evidence="4">
    <location>
        <begin position="513"/>
        <end position="540"/>
    </location>
</feature>
<evidence type="ECO:0000256" key="1">
    <source>
        <dbReference type="ARBA" id="ARBA00022737"/>
    </source>
</evidence>
<reference evidence="7" key="1">
    <citation type="submission" date="2014-08" db="EMBL/GenBank/DDBJ databases">
        <authorList>
            <person name="Sharma Rahul"/>
            <person name="Thines Marco"/>
        </authorList>
    </citation>
    <scope>NUCLEOTIDE SEQUENCE</scope>
</reference>
<dbReference type="InterPro" id="IPR000571">
    <property type="entry name" value="Znf_CCCH"/>
</dbReference>
<keyword evidence="2 3" id="KW-0040">ANK repeat</keyword>
<evidence type="ECO:0000256" key="4">
    <source>
        <dbReference type="PROSITE-ProRule" id="PRU00723"/>
    </source>
</evidence>
<name>A0A0F7ST31_PHARH</name>
<dbReference type="Pfam" id="PF12796">
    <property type="entry name" value="Ank_2"/>
    <property type="match status" value="1"/>
</dbReference>
<feature type="region of interest" description="Disordered" evidence="5">
    <location>
        <begin position="642"/>
        <end position="774"/>
    </location>
</feature>
<feature type="repeat" description="ANK" evidence="3">
    <location>
        <begin position="34"/>
        <end position="66"/>
    </location>
</feature>
<dbReference type="InterPro" id="IPR002110">
    <property type="entry name" value="Ankyrin_rpt"/>
</dbReference>
<sequence length="903" mass="91771">MVSALFRAAEAGDLGRVKETLVEQGVDLEIKDHTGTTPLIAAVKGSHVEVVKELLTAGADPLNPSSSGPPSMHTTLPEILSLLPPLPSSQVNPITQAPPPPMHYPSAPFYPPSDMYSPPNSGDMLYPLNGANNGVYFGNGAGTGGAGGFIPYGSGGMNGFIPGMGLPPHMMNAPHMMGYGMGGFIPGHGMPMMDPQMQQVPPQHLQQQQQPGSDEKGDNSGVDGGAGTIPPPDISKNIPCKFYPGCKYGNQCAFSHPAPQPNVPVAMQQPMFNRSPSIMYPPYESSSPVYNPYSHHPHGQPSFYPMNPYGYPHPSPPPPIPMNAAPPPPPLMHNMANPPPPTMFSSRGGPPPMDYDGDNAFVVVPPVNQVPPVFAPAPAPASAPLPPSAPSAAPPAPLQPSAAFAPSFVPQQTAATATATSTSPSTSPSSPASRETNAPGPGAASPAENQQQQQQQHPTSSSSSTTKAPFPFPPRVGGKFGPFHHGPNGPNGFNKKWIGGGGRHQGPSTKWVGGNAPPCSFFQAGACRNNDMCRFPHLLADGTDCRLPGVIDGSIPSAPISAVNGKHGPARTPFAPNFPASTKTLQNNAAMKISQSSAEVPADNLSLSQLSLESSAPNGSVPDKASSAVDDAAATSASLTTSLSSGSAAPAAPSSAPTHIAAPSPNSNAHSSARHTTMVQGARSQPTTRVGSPAASGGAGNHYPNHFLPQRNPRSASANAFGGRTPIAAANSANGSNVAASMTTPTSGAPTHVQSSGSQHQKVPSSADFPALGSSTGSLKDLSGSAVIVNGNGKTAAQILSAPAPEKAKTGAVSANGKKQPTAPKTVAPTAPVIPAPQGDDKETTGASDDSFSFTDKSSESGEDGVIVKSAKSVPSAPNGGPSPGPAKRNLVSFAHMVGGVKG</sequence>
<feature type="compositionally biased region" description="Low complexity" evidence="5">
    <location>
        <begin position="642"/>
        <end position="671"/>
    </location>
</feature>
<feature type="region of interest" description="Disordered" evidence="5">
    <location>
        <begin position="379"/>
        <end position="511"/>
    </location>
</feature>
<keyword evidence="1" id="KW-0677">Repeat</keyword>
<dbReference type="GO" id="GO:0010468">
    <property type="term" value="P:regulation of gene expression"/>
    <property type="evidence" value="ECO:0007669"/>
    <property type="project" value="UniProtKB-ARBA"/>
</dbReference>
<evidence type="ECO:0000256" key="2">
    <source>
        <dbReference type="ARBA" id="ARBA00023043"/>
    </source>
</evidence>
<protein>
    <submittedName>
        <fullName evidence="7">Integral membrane ankyrin-repeat protein Kidins220 (Protein kinase D substrate)</fullName>
    </submittedName>
</protein>
<dbReference type="InterPro" id="IPR036770">
    <property type="entry name" value="Ankyrin_rpt-contain_sf"/>
</dbReference>
<dbReference type="GO" id="GO:0016301">
    <property type="term" value="F:kinase activity"/>
    <property type="evidence" value="ECO:0007669"/>
    <property type="project" value="UniProtKB-KW"/>
</dbReference>